<sequence length="139" mass="16150">MNGMIDQYDLSAANVHDLHYLQDVRHQKANCHIIGDKAYDAIPTQLSLFEQHTIRLLAPARAYKNRYQNFPKSAVRIRKRIETTFSQLCDQFNIKRNYAKSFLGLAARSVRKIAAFSLLQYINVIINHRPQNQIKHARA</sequence>
<accession>A0A7K1Y008</accession>
<dbReference type="GO" id="GO:0003677">
    <property type="term" value="F:DNA binding"/>
    <property type="evidence" value="ECO:0007669"/>
    <property type="project" value="InterPro"/>
</dbReference>
<evidence type="ECO:0000313" key="2">
    <source>
        <dbReference type="EMBL" id="MXV16550.1"/>
    </source>
</evidence>
<comment type="caution">
    <text evidence="2">The sequence shown here is derived from an EMBL/GenBank/DDBJ whole genome shotgun (WGS) entry which is preliminary data.</text>
</comment>
<dbReference type="InterPro" id="IPR002559">
    <property type="entry name" value="Transposase_11"/>
</dbReference>
<evidence type="ECO:0000313" key="3">
    <source>
        <dbReference type="Proteomes" id="UP000451233"/>
    </source>
</evidence>
<dbReference type="GO" id="GO:0004803">
    <property type="term" value="F:transposase activity"/>
    <property type="evidence" value="ECO:0007669"/>
    <property type="project" value="InterPro"/>
</dbReference>
<protein>
    <submittedName>
        <fullName evidence="2">Transposase</fullName>
    </submittedName>
</protein>
<feature type="domain" description="Transposase IS4-like" evidence="1">
    <location>
        <begin position="3"/>
        <end position="115"/>
    </location>
</feature>
<dbReference type="EMBL" id="WVHS01000003">
    <property type="protein sequence ID" value="MXV16550.1"/>
    <property type="molecule type" value="Genomic_DNA"/>
</dbReference>
<evidence type="ECO:0000259" key="1">
    <source>
        <dbReference type="Pfam" id="PF01609"/>
    </source>
</evidence>
<gene>
    <name evidence="2" type="ORF">GS398_14685</name>
</gene>
<dbReference type="GO" id="GO:0006313">
    <property type="term" value="P:DNA transposition"/>
    <property type="evidence" value="ECO:0007669"/>
    <property type="project" value="InterPro"/>
</dbReference>
<keyword evidence="3" id="KW-1185">Reference proteome</keyword>
<reference evidence="2 3" key="1">
    <citation type="submission" date="2019-11" db="EMBL/GenBank/DDBJ databases">
        <title>Pedobacter sp. HMF7056 Genome sequencing and assembly.</title>
        <authorList>
            <person name="Kang H."/>
            <person name="Kim H."/>
            <person name="Joh K."/>
        </authorList>
    </citation>
    <scope>NUCLEOTIDE SEQUENCE [LARGE SCALE GENOMIC DNA]</scope>
    <source>
        <strain evidence="2 3">HMF7056</strain>
    </source>
</reference>
<dbReference type="Pfam" id="PF01609">
    <property type="entry name" value="DDE_Tnp_1"/>
    <property type="match status" value="1"/>
</dbReference>
<dbReference type="Proteomes" id="UP000451233">
    <property type="component" value="Unassembled WGS sequence"/>
</dbReference>
<name>A0A7K1Y008_9SPHI</name>
<organism evidence="2 3">
    <name type="scientific">Hufsiella ginkgonis</name>
    <dbReference type="NCBI Taxonomy" id="2695274"/>
    <lineage>
        <taxon>Bacteria</taxon>
        <taxon>Pseudomonadati</taxon>
        <taxon>Bacteroidota</taxon>
        <taxon>Sphingobacteriia</taxon>
        <taxon>Sphingobacteriales</taxon>
        <taxon>Sphingobacteriaceae</taxon>
        <taxon>Hufsiella</taxon>
    </lineage>
</organism>
<dbReference type="AlphaFoldDB" id="A0A7K1Y008"/>
<proteinExistence type="predicted"/>